<keyword evidence="9" id="KW-1185">Reference proteome</keyword>
<keyword evidence="5 7" id="KW-0472">Membrane</keyword>
<comment type="subcellular location">
    <subcellularLocation>
        <location evidence="1 6">Membrane</location>
        <topology evidence="1 6">Multi-pass membrane protein</topology>
    </subcellularLocation>
</comment>
<comment type="caution">
    <text evidence="8">The sequence shown here is derived from an EMBL/GenBank/DDBJ whole genome shotgun (WGS) entry which is preliminary data.</text>
</comment>
<reference evidence="9" key="1">
    <citation type="submission" date="2017-06" db="EMBL/GenBank/DDBJ databases">
        <title>Genome analysis of Fimbriiglobus ruber SP5, the first member of the order Planctomycetales with confirmed chitinolytic capability.</title>
        <authorList>
            <person name="Ravin N.V."/>
            <person name="Rakitin A.L."/>
            <person name="Ivanova A.A."/>
            <person name="Beletsky A.V."/>
            <person name="Kulichevskaya I.S."/>
            <person name="Mardanov A.V."/>
            <person name="Dedysh S.N."/>
        </authorList>
    </citation>
    <scope>NUCLEOTIDE SEQUENCE [LARGE SCALE GENOMIC DNA]</scope>
    <source>
        <strain evidence="9">SP5</strain>
    </source>
</reference>
<keyword evidence="3 6" id="KW-0812">Transmembrane</keyword>
<evidence type="ECO:0000256" key="4">
    <source>
        <dbReference type="ARBA" id="ARBA00022989"/>
    </source>
</evidence>
<comment type="similarity">
    <text evidence="2 6">Belongs to the major facilitator superfamily. Proton-dependent oligopeptide transporter (POT/PTR) (TC 2.A.17) family.</text>
</comment>
<feature type="transmembrane region" description="Helical" evidence="7">
    <location>
        <begin position="55"/>
        <end position="75"/>
    </location>
</feature>
<evidence type="ECO:0000256" key="1">
    <source>
        <dbReference type="ARBA" id="ARBA00004141"/>
    </source>
</evidence>
<dbReference type="EMBL" id="NIDE01000004">
    <property type="protein sequence ID" value="OWK43510.1"/>
    <property type="molecule type" value="Genomic_DNA"/>
</dbReference>
<dbReference type="InterPro" id="IPR036259">
    <property type="entry name" value="MFS_trans_sf"/>
</dbReference>
<dbReference type="PANTHER" id="PTHR11654">
    <property type="entry name" value="OLIGOPEPTIDE TRANSPORTER-RELATED"/>
    <property type="match status" value="1"/>
</dbReference>
<dbReference type="GO" id="GO:0006857">
    <property type="term" value="P:oligopeptide transport"/>
    <property type="evidence" value="ECO:0007669"/>
    <property type="project" value="InterPro"/>
</dbReference>
<protein>
    <submittedName>
        <fullName evidence="8">Di-/tripeptide transporter</fullName>
    </submittedName>
</protein>
<proteinExistence type="inferred from homology"/>
<keyword evidence="6" id="KW-0813">Transport</keyword>
<evidence type="ECO:0000313" key="9">
    <source>
        <dbReference type="Proteomes" id="UP000214646"/>
    </source>
</evidence>
<dbReference type="Gene3D" id="1.20.1250.20">
    <property type="entry name" value="MFS general substrate transporter like domains"/>
    <property type="match status" value="1"/>
</dbReference>
<dbReference type="InterPro" id="IPR018456">
    <property type="entry name" value="PTR2_symporter_CS"/>
</dbReference>
<accession>A0A225DPY8</accession>
<gene>
    <name evidence="8" type="ORF">FRUB_03109</name>
</gene>
<dbReference type="Pfam" id="PF00854">
    <property type="entry name" value="PTR2"/>
    <property type="match status" value="1"/>
</dbReference>
<dbReference type="PROSITE" id="PS01023">
    <property type="entry name" value="PTR2_2"/>
    <property type="match status" value="1"/>
</dbReference>
<feature type="transmembrane region" description="Helical" evidence="7">
    <location>
        <begin position="147"/>
        <end position="170"/>
    </location>
</feature>
<sequence length="252" mass="27724">MAPPAPTTTGQGHPTGFWFIFSGELAERASFYGMRAILTMYLIQVFAYGEDKAGSLVHLYVAACYFAPIIGGLIADQLLNKYWTIVAFSIPYICGQFIVGLSNEYLMFGALALLALGSGVIKPNISTLMGLTYDQQRPGNDALRTKAFGLFYMAINIGSFLSTLICPALRNSFGQFDPETKQLANPEKGYLVAFLFPACLMVVALTFFAFGKKFYAREELGVRKWGKVSAAVNPEEFKKNLKSVGQIVCLFF</sequence>
<feature type="transmembrane region" description="Helical" evidence="7">
    <location>
        <begin position="105"/>
        <end position="126"/>
    </location>
</feature>
<evidence type="ECO:0000256" key="5">
    <source>
        <dbReference type="ARBA" id="ARBA00023136"/>
    </source>
</evidence>
<dbReference type="GO" id="GO:0022857">
    <property type="term" value="F:transmembrane transporter activity"/>
    <property type="evidence" value="ECO:0007669"/>
    <property type="project" value="InterPro"/>
</dbReference>
<name>A0A225DPY8_9BACT</name>
<evidence type="ECO:0000256" key="2">
    <source>
        <dbReference type="ARBA" id="ARBA00005982"/>
    </source>
</evidence>
<feature type="transmembrane region" description="Helical" evidence="7">
    <location>
        <begin position="82"/>
        <end position="99"/>
    </location>
</feature>
<dbReference type="AlphaFoldDB" id="A0A225DPY8"/>
<organism evidence="8 9">
    <name type="scientific">Fimbriiglobus ruber</name>
    <dbReference type="NCBI Taxonomy" id="1908690"/>
    <lineage>
        <taxon>Bacteria</taxon>
        <taxon>Pseudomonadati</taxon>
        <taxon>Planctomycetota</taxon>
        <taxon>Planctomycetia</taxon>
        <taxon>Gemmatales</taxon>
        <taxon>Gemmataceae</taxon>
        <taxon>Fimbriiglobus</taxon>
    </lineage>
</organism>
<dbReference type="Proteomes" id="UP000214646">
    <property type="component" value="Unassembled WGS sequence"/>
</dbReference>
<evidence type="ECO:0000256" key="7">
    <source>
        <dbReference type="SAM" id="Phobius"/>
    </source>
</evidence>
<evidence type="ECO:0000313" key="8">
    <source>
        <dbReference type="EMBL" id="OWK43510.1"/>
    </source>
</evidence>
<keyword evidence="4 7" id="KW-1133">Transmembrane helix</keyword>
<dbReference type="InterPro" id="IPR000109">
    <property type="entry name" value="POT_fam"/>
</dbReference>
<dbReference type="GO" id="GO:0016020">
    <property type="term" value="C:membrane"/>
    <property type="evidence" value="ECO:0007669"/>
    <property type="project" value="UniProtKB-SubCell"/>
</dbReference>
<evidence type="ECO:0000256" key="6">
    <source>
        <dbReference type="RuleBase" id="RU003755"/>
    </source>
</evidence>
<feature type="transmembrane region" description="Helical" evidence="7">
    <location>
        <begin position="190"/>
        <end position="210"/>
    </location>
</feature>
<dbReference type="SUPFAM" id="SSF103473">
    <property type="entry name" value="MFS general substrate transporter"/>
    <property type="match status" value="1"/>
</dbReference>
<evidence type="ECO:0000256" key="3">
    <source>
        <dbReference type="ARBA" id="ARBA00022692"/>
    </source>
</evidence>